<dbReference type="GO" id="GO:0032993">
    <property type="term" value="C:protein-DNA complex"/>
    <property type="evidence" value="ECO:0007669"/>
    <property type="project" value="TreeGrafter"/>
</dbReference>
<dbReference type="PROSITE" id="PS51755">
    <property type="entry name" value="OMPR_PHOB"/>
    <property type="match status" value="1"/>
</dbReference>
<dbReference type="InterPro" id="IPR001867">
    <property type="entry name" value="OmpR/PhoB-type_DNA-bd"/>
</dbReference>
<gene>
    <name evidence="7" type="primary">phoB_17</name>
    <name evidence="7" type="ORF">SDC9_109829</name>
</gene>
<sequence length="149" mass="16504">MLTAKSEESDIVLGLEMGASDYITKPFSRKVLVARVRARLRQQTEAAEATEIRCEGFVINSELYLASCDGVALDLTRSEFEILKLLAGHPGRVYTRNQIIAKIKGDDYPVTERAIDVQIVNLRRKLGARGDVIETVRGVGYRFKGGFAA</sequence>
<dbReference type="Gene3D" id="6.10.250.690">
    <property type="match status" value="1"/>
</dbReference>
<dbReference type="GO" id="GO:0005829">
    <property type="term" value="C:cytosol"/>
    <property type="evidence" value="ECO:0007669"/>
    <property type="project" value="TreeGrafter"/>
</dbReference>
<keyword evidence="2" id="KW-0805">Transcription regulation</keyword>
<keyword evidence="3" id="KW-0238">DNA-binding</keyword>
<dbReference type="InterPro" id="IPR016032">
    <property type="entry name" value="Sig_transdc_resp-reg_C-effctor"/>
</dbReference>
<accession>A0A645BE69</accession>
<dbReference type="Gene3D" id="1.10.10.10">
    <property type="entry name" value="Winged helix-like DNA-binding domain superfamily/Winged helix DNA-binding domain"/>
    <property type="match status" value="1"/>
</dbReference>
<evidence type="ECO:0000259" key="6">
    <source>
        <dbReference type="PROSITE" id="PS51755"/>
    </source>
</evidence>
<dbReference type="GO" id="GO:0006355">
    <property type="term" value="P:regulation of DNA-templated transcription"/>
    <property type="evidence" value="ECO:0007669"/>
    <property type="project" value="InterPro"/>
</dbReference>
<comment type="caution">
    <text evidence="7">The sequence shown here is derived from an EMBL/GenBank/DDBJ whole genome shotgun (WGS) entry which is preliminary data.</text>
</comment>
<dbReference type="InterPro" id="IPR039420">
    <property type="entry name" value="WalR-like"/>
</dbReference>
<evidence type="ECO:0000313" key="7">
    <source>
        <dbReference type="EMBL" id="MPM62951.1"/>
    </source>
</evidence>
<evidence type="ECO:0000256" key="1">
    <source>
        <dbReference type="ARBA" id="ARBA00022553"/>
    </source>
</evidence>
<feature type="domain" description="OmpR/PhoB-type" evidence="6">
    <location>
        <begin position="49"/>
        <end position="145"/>
    </location>
</feature>
<dbReference type="AlphaFoldDB" id="A0A645BE69"/>
<evidence type="ECO:0000256" key="4">
    <source>
        <dbReference type="ARBA" id="ARBA00023163"/>
    </source>
</evidence>
<reference evidence="7" key="1">
    <citation type="submission" date="2019-08" db="EMBL/GenBank/DDBJ databases">
        <authorList>
            <person name="Kucharzyk K."/>
            <person name="Murdoch R.W."/>
            <person name="Higgins S."/>
            <person name="Loffler F."/>
        </authorList>
    </citation>
    <scope>NUCLEOTIDE SEQUENCE</scope>
</reference>
<feature type="domain" description="Response regulatory" evidence="5">
    <location>
        <begin position="1"/>
        <end position="40"/>
    </location>
</feature>
<keyword evidence="4" id="KW-0804">Transcription</keyword>
<proteinExistence type="predicted"/>
<organism evidence="7">
    <name type="scientific">bioreactor metagenome</name>
    <dbReference type="NCBI Taxonomy" id="1076179"/>
    <lineage>
        <taxon>unclassified sequences</taxon>
        <taxon>metagenomes</taxon>
        <taxon>ecological metagenomes</taxon>
    </lineage>
</organism>
<dbReference type="PANTHER" id="PTHR48111:SF4">
    <property type="entry name" value="DNA-BINDING DUAL TRANSCRIPTIONAL REGULATOR OMPR"/>
    <property type="match status" value="1"/>
</dbReference>
<dbReference type="GO" id="GO:0000156">
    <property type="term" value="F:phosphorelay response regulator activity"/>
    <property type="evidence" value="ECO:0007669"/>
    <property type="project" value="TreeGrafter"/>
</dbReference>
<dbReference type="EMBL" id="VSSQ01019139">
    <property type="protein sequence ID" value="MPM62951.1"/>
    <property type="molecule type" value="Genomic_DNA"/>
</dbReference>
<dbReference type="InterPro" id="IPR001789">
    <property type="entry name" value="Sig_transdc_resp-reg_receiver"/>
</dbReference>
<dbReference type="InterPro" id="IPR011006">
    <property type="entry name" value="CheY-like_superfamily"/>
</dbReference>
<dbReference type="Pfam" id="PF00486">
    <property type="entry name" value="Trans_reg_C"/>
    <property type="match status" value="1"/>
</dbReference>
<evidence type="ECO:0000256" key="2">
    <source>
        <dbReference type="ARBA" id="ARBA00023015"/>
    </source>
</evidence>
<dbReference type="InterPro" id="IPR036388">
    <property type="entry name" value="WH-like_DNA-bd_sf"/>
</dbReference>
<dbReference type="GO" id="GO:0000976">
    <property type="term" value="F:transcription cis-regulatory region binding"/>
    <property type="evidence" value="ECO:0007669"/>
    <property type="project" value="TreeGrafter"/>
</dbReference>
<dbReference type="SUPFAM" id="SSF52172">
    <property type="entry name" value="CheY-like"/>
    <property type="match status" value="1"/>
</dbReference>
<dbReference type="PANTHER" id="PTHR48111">
    <property type="entry name" value="REGULATOR OF RPOS"/>
    <property type="match status" value="1"/>
</dbReference>
<dbReference type="SMART" id="SM00862">
    <property type="entry name" value="Trans_reg_C"/>
    <property type="match status" value="1"/>
</dbReference>
<dbReference type="PROSITE" id="PS50110">
    <property type="entry name" value="RESPONSE_REGULATORY"/>
    <property type="match status" value="1"/>
</dbReference>
<dbReference type="SUPFAM" id="SSF46894">
    <property type="entry name" value="C-terminal effector domain of the bipartite response regulators"/>
    <property type="match status" value="1"/>
</dbReference>
<keyword evidence="1" id="KW-0597">Phosphoprotein</keyword>
<name>A0A645BE69_9ZZZZ</name>
<evidence type="ECO:0000259" key="5">
    <source>
        <dbReference type="PROSITE" id="PS50110"/>
    </source>
</evidence>
<evidence type="ECO:0000256" key="3">
    <source>
        <dbReference type="ARBA" id="ARBA00023125"/>
    </source>
</evidence>
<dbReference type="CDD" id="cd00383">
    <property type="entry name" value="trans_reg_C"/>
    <property type="match status" value="1"/>
</dbReference>
<protein>
    <submittedName>
        <fullName evidence="7">Phosphate regulon transcriptional regulatory protein PhoB</fullName>
    </submittedName>
</protein>